<sequence length="754" mass="79808">MSSRFLLALQEISGVVTIVIALLSSIPPPLACDIGPISKEKSCAATRQNVALSSCTARNLCCCCCYYCHRTVVVNTSSPCVCVGNASNTSSSFSLTHTLPNATSTPTMSDTTAEAHCTMPSMTSSSPVFLESPPTTTSAVVVQSFRFNHVDSPAHTSVPPTPPPLSLLFSPLLLLSDVCEVVSLPSLPPSHAVDDDHLLIRPQLRSRRQHSERAQHSIFLVCLLWLCTLLVLITSQRRGDSDDGSASFAHAQTWTPVSCAASLNSPSVYYKLTGCSFMGSPLTVTNAAGLWLSGGSYVSVSFTPASMSGFVLTTSDAIVFSANPATSLFTLPAMSNWVISFASTTLTNTAVGSHPLLEFTGVVSSTSIAIVSSSSFTASGTSYVAHFTGAVNSVSLTISGAATVNSATHSFFAASTVSGFYLVVGDGAQWLSTAQSLIHVEGDVSDFHGTFTATATPVDMKVYEKHFEFCSSGDGIIISSTGVNLESTIMGGASDITGEDEKLGLVYFSNAGPGIVVKNINICHANNDLFNLQIVVRIESNTAAVDGLVVRLENFTATGSAVFSVMIYAQSNNVRNVEFYTNNVSYYCFWGCLSFGTVTNIVVRMLAGSGNIYYGILLGNNILNASITYTSNPNSYTKEDDDLGLPLGYIATVIDSFVTAYITLIDVRIFGSGTGIQFSGYYPYIGMICVDSGVTVSNVHLTFSNAQIFDVKAEDQGGSFLKMIDTAAISDVTIVIQDTFYRTVDTGPNPLDGC</sequence>
<feature type="signal peptide" evidence="1">
    <location>
        <begin position="1"/>
        <end position="31"/>
    </location>
</feature>
<dbReference type="AlphaFoldDB" id="A0A0S4JDT2"/>
<dbReference type="EMBL" id="CYKH01001764">
    <property type="protein sequence ID" value="CUG89726.1"/>
    <property type="molecule type" value="Genomic_DNA"/>
</dbReference>
<keyword evidence="1" id="KW-0732">Signal</keyword>
<reference evidence="3" key="1">
    <citation type="submission" date="2015-09" db="EMBL/GenBank/DDBJ databases">
        <authorList>
            <consortium name="Pathogen Informatics"/>
        </authorList>
    </citation>
    <scope>NUCLEOTIDE SEQUENCE [LARGE SCALE GENOMIC DNA]</scope>
    <source>
        <strain evidence="3">Lake Konstanz</strain>
    </source>
</reference>
<proteinExistence type="predicted"/>
<organism evidence="2 3">
    <name type="scientific">Bodo saltans</name>
    <name type="common">Flagellated protozoan</name>
    <dbReference type="NCBI Taxonomy" id="75058"/>
    <lineage>
        <taxon>Eukaryota</taxon>
        <taxon>Discoba</taxon>
        <taxon>Euglenozoa</taxon>
        <taxon>Kinetoplastea</taxon>
        <taxon>Metakinetoplastina</taxon>
        <taxon>Eubodonida</taxon>
        <taxon>Bodonidae</taxon>
        <taxon>Bodo</taxon>
    </lineage>
</organism>
<evidence type="ECO:0000256" key="1">
    <source>
        <dbReference type="SAM" id="SignalP"/>
    </source>
</evidence>
<gene>
    <name evidence="2" type="ORF">BSAL_23100</name>
</gene>
<dbReference type="Proteomes" id="UP000051952">
    <property type="component" value="Unassembled WGS sequence"/>
</dbReference>
<feature type="non-terminal residue" evidence="2">
    <location>
        <position position="754"/>
    </location>
</feature>
<protein>
    <submittedName>
        <fullName evidence="2">Membrane-associated protein, putative</fullName>
    </submittedName>
</protein>
<evidence type="ECO:0000313" key="3">
    <source>
        <dbReference type="Proteomes" id="UP000051952"/>
    </source>
</evidence>
<evidence type="ECO:0000313" key="2">
    <source>
        <dbReference type="EMBL" id="CUG89726.1"/>
    </source>
</evidence>
<dbReference type="VEuPathDB" id="TriTrypDB:BSAL_23100"/>
<feature type="chain" id="PRO_5006622264" evidence="1">
    <location>
        <begin position="32"/>
        <end position="754"/>
    </location>
</feature>
<accession>A0A0S4JDT2</accession>
<keyword evidence="3" id="KW-1185">Reference proteome</keyword>
<name>A0A0S4JDT2_BODSA</name>